<dbReference type="AlphaFoldDB" id="A0A516TPU0"/>
<dbReference type="InterPro" id="IPR050165">
    <property type="entry name" value="DHAD_IlvD/Edd"/>
</dbReference>
<dbReference type="Pfam" id="PF24877">
    <property type="entry name" value="ILV_EDD_C"/>
    <property type="match status" value="1"/>
</dbReference>
<name>A0A516TPU0_9BACT</name>
<protein>
    <submittedName>
        <fullName evidence="2">Dehydratase family protein</fullName>
    </submittedName>
</protein>
<dbReference type="InterPro" id="IPR056740">
    <property type="entry name" value="ILV_EDD_C"/>
</dbReference>
<reference evidence="3" key="1">
    <citation type="submission" date="2019-03" db="EMBL/GenBank/DDBJ databases">
        <title>Complete genome of Methylacidiphilum kamchatkense Kam1.</title>
        <authorList>
            <person name="Kruse T."/>
            <person name="Murarilal Ratnadevi C."/>
            <person name="Erikstad H.-A."/>
            <person name="Birkeland N.-K."/>
        </authorList>
    </citation>
    <scope>NUCLEOTIDE SEQUENCE [LARGE SCALE GENOMIC DNA]</scope>
    <source>
        <strain evidence="3">kam1</strain>
    </source>
</reference>
<dbReference type="GO" id="GO:0004160">
    <property type="term" value="F:dihydroxy-acid dehydratase activity"/>
    <property type="evidence" value="ECO:0007669"/>
    <property type="project" value="TreeGrafter"/>
</dbReference>
<dbReference type="EMBL" id="CP037899">
    <property type="protein sequence ID" value="QDQ43263.1"/>
    <property type="molecule type" value="Genomic_DNA"/>
</dbReference>
<dbReference type="KEGG" id="mkc:kam1_2055"/>
<dbReference type="PANTHER" id="PTHR21000">
    <property type="entry name" value="DIHYDROXY-ACID DEHYDRATASE DAD"/>
    <property type="match status" value="1"/>
</dbReference>
<evidence type="ECO:0000313" key="2">
    <source>
        <dbReference type="EMBL" id="QDQ43263.1"/>
    </source>
</evidence>
<evidence type="ECO:0000313" key="3">
    <source>
        <dbReference type="Proteomes" id="UP000315925"/>
    </source>
</evidence>
<feature type="domain" description="Dihydroxy-acid/6-phosphogluconate dehydratase C-terminal" evidence="1">
    <location>
        <begin position="2"/>
        <end position="57"/>
    </location>
</feature>
<dbReference type="Proteomes" id="UP000315925">
    <property type="component" value="Chromosome"/>
</dbReference>
<proteinExistence type="predicted"/>
<sequence length="62" mass="6951">MEEGDQITIDAEKKEITLHVTPEVLQKRQSKWSPPPLKCRGVLYKFAKTVSQANLGAVTDLL</sequence>
<evidence type="ECO:0000259" key="1">
    <source>
        <dbReference type="Pfam" id="PF24877"/>
    </source>
</evidence>
<dbReference type="PANTHER" id="PTHR21000:SF5">
    <property type="entry name" value="DIHYDROXY-ACID DEHYDRATASE, MITOCHONDRIAL"/>
    <property type="match status" value="1"/>
</dbReference>
<gene>
    <name evidence="2" type="ORF">kam1_2055</name>
</gene>
<organism evidence="2 3">
    <name type="scientific">Methylacidiphilum kamchatkense Kam1</name>
    <dbReference type="NCBI Taxonomy" id="1202785"/>
    <lineage>
        <taxon>Bacteria</taxon>
        <taxon>Pseudomonadati</taxon>
        <taxon>Verrucomicrobiota</taxon>
        <taxon>Methylacidiphilae</taxon>
        <taxon>Methylacidiphilales</taxon>
        <taxon>Methylacidiphilaceae</taxon>
        <taxon>Methylacidiphilum (ex Ratnadevi et al. 2023)</taxon>
    </lineage>
</organism>
<dbReference type="GO" id="GO:0009082">
    <property type="term" value="P:branched-chain amino acid biosynthetic process"/>
    <property type="evidence" value="ECO:0007669"/>
    <property type="project" value="TreeGrafter"/>
</dbReference>
<accession>A0A516TPU0</accession>
<dbReference type="SUPFAM" id="SSF52016">
    <property type="entry name" value="LeuD/IlvD-like"/>
    <property type="match status" value="1"/>
</dbReference>